<dbReference type="PANTHER" id="PTHR47396">
    <property type="entry name" value="TYPE I RESTRICTION ENZYME ECOKI R PROTEIN"/>
    <property type="match status" value="1"/>
</dbReference>
<feature type="domain" description="Helicase C-terminal" evidence="3">
    <location>
        <begin position="358"/>
        <end position="516"/>
    </location>
</feature>
<dbReference type="InterPro" id="IPR002711">
    <property type="entry name" value="HNH"/>
</dbReference>
<dbReference type="PANTHER" id="PTHR47396:SF1">
    <property type="entry name" value="ATP-DEPENDENT HELICASE IRC3-RELATED"/>
    <property type="match status" value="1"/>
</dbReference>
<dbReference type="PROSITE" id="PS51194">
    <property type="entry name" value="HELICASE_CTER"/>
    <property type="match status" value="1"/>
</dbReference>
<dbReference type="InterPro" id="IPR027417">
    <property type="entry name" value="P-loop_NTPase"/>
</dbReference>
<dbReference type="Gene3D" id="3.40.50.300">
    <property type="entry name" value="P-loop containing nucleotide triphosphate hydrolases"/>
    <property type="match status" value="2"/>
</dbReference>
<dbReference type="InterPro" id="IPR050742">
    <property type="entry name" value="Helicase_Restrict-Modif_Enz"/>
</dbReference>
<sequence length="677" mass="75487">MADRDAQRFFTQNQRNILYDLAEGRCEACSAPLLDGWEADHKVPWVEGGRTAIENGQALCAQCNKRKGRGVQYTDEFSPRPFQREVIDQVSDRIHAGERLTVVLASPGSGKTLTYQATATRLFRAGLIDHVAVFAPRVTLAEQCETDWMQRDRHGAVVGGMCLLFDSTKRIGMIRHKIKEKPLTPVTEPGSGFVSTYSALVTNESVFLEWAAKHEGRFLLVADEAQFCGDTSDPDAGEGGTRAGALIKQMHEYARHTLLLTGTPNRADNQRLVLADYEPHPTDPKREVLVHHAEAKYSNGIAEGYLRKFEMRLTDARVSKRTLADDAGRGDSVLEYNLSDDGSELVPVLRDEKTWQPLVDDVVRAIRDKQKFHASYRGLISCMQQQDAKKVYKYLQQRYPDLRVALAVSSDSGASQVLQDFKVKPMDLLVTVRMAFIGYDCKTITVVGILTHYRDGGHLMQLIGRGLRVWDGTPAREQTCVIVAPDDPKMQGFLELLREENDRGLKVLEEREREEREEPGDAVQEELSFIDSAVATTTRASSNELDMDADETLMVETLKRAVDAAEDVTKLKQIIEMAGMMLKQPPPVPQPRTEPDPEPPTEAPKTERQQIADFNSKTSDTIRQYLYRCGVKPGDVGYQDAAMKATARVNEAAGCTAANANTVEKASRRFRAALALK</sequence>
<dbReference type="EMBL" id="JBHSYM010000123">
    <property type="protein sequence ID" value="MFC7018066.1"/>
    <property type="molecule type" value="Genomic_DNA"/>
</dbReference>
<feature type="compositionally biased region" description="Pro residues" evidence="1">
    <location>
        <begin position="584"/>
        <end position="602"/>
    </location>
</feature>
<dbReference type="SMART" id="SM00487">
    <property type="entry name" value="DEXDc"/>
    <property type="match status" value="1"/>
</dbReference>
<keyword evidence="4" id="KW-0540">Nuclease</keyword>
<comment type="caution">
    <text evidence="4">The sequence shown here is derived from an EMBL/GenBank/DDBJ whole genome shotgun (WGS) entry which is preliminary data.</text>
</comment>
<feature type="region of interest" description="Disordered" evidence="1">
    <location>
        <begin position="582"/>
        <end position="608"/>
    </location>
</feature>
<keyword evidence="4" id="KW-0378">Hydrolase</keyword>
<organism evidence="4 5">
    <name type="scientific">Streptomyces viridiviolaceus</name>
    <dbReference type="NCBI Taxonomy" id="68282"/>
    <lineage>
        <taxon>Bacteria</taxon>
        <taxon>Bacillati</taxon>
        <taxon>Actinomycetota</taxon>
        <taxon>Actinomycetes</taxon>
        <taxon>Kitasatosporales</taxon>
        <taxon>Streptomycetaceae</taxon>
        <taxon>Streptomyces</taxon>
    </lineage>
</organism>
<evidence type="ECO:0000259" key="3">
    <source>
        <dbReference type="PROSITE" id="PS51194"/>
    </source>
</evidence>
<accession>A0ABW2ED38</accession>
<dbReference type="Pfam" id="PF04851">
    <property type="entry name" value="ResIII"/>
    <property type="match status" value="1"/>
</dbReference>
<gene>
    <name evidence="4" type="ORF">ACFQMH_41590</name>
</gene>
<dbReference type="Proteomes" id="UP001596409">
    <property type="component" value="Unassembled WGS sequence"/>
</dbReference>
<evidence type="ECO:0000259" key="2">
    <source>
        <dbReference type="PROSITE" id="PS51192"/>
    </source>
</evidence>
<dbReference type="Gene3D" id="1.10.30.50">
    <property type="match status" value="1"/>
</dbReference>
<dbReference type="Pfam" id="PF01844">
    <property type="entry name" value="HNH"/>
    <property type="match status" value="1"/>
</dbReference>
<evidence type="ECO:0000313" key="4">
    <source>
        <dbReference type="EMBL" id="MFC7018066.1"/>
    </source>
</evidence>
<name>A0ABW2ED38_9ACTN</name>
<dbReference type="SMART" id="SM00507">
    <property type="entry name" value="HNHc"/>
    <property type="match status" value="1"/>
</dbReference>
<dbReference type="InterPro" id="IPR014001">
    <property type="entry name" value="Helicase_ATP-bd"/>
</dbReference>
<keyword evidence="5" id="KW-1185">Reference proteome</keyword>
<reference evidence="5" key="1">
    <citation type="journal article" date="2019" name="Int. J. Syst. Evol. Microbiol.">
        <title>The Global Catalogue of Microorganisms (GCM) 10K type strain sequencing project: providing services to taxonomists for standard genome sequencing and annotation.</title>
        <authorList>
            <consortium name="The Broad Institute Genomics Platform"/>
            <consortium name="The Broad Institute Genome Sequencing Center for Infectious Disease"/>
            <person name="Wu L."/>
            <person name="Ma J."/>
        </authorList>
    </citation>
    <scope>NUCLEOTIDE SEQUENCE [LARGE SCALE GENOMIC DNA]</scope>
    <source>
        <strain evidence="5">JCM 4855</strain>
    </source>
</reference>
<proteinExistence type="predicted"/>
<protein>
    <submittedName>
        <fullName evidence="4">HNH endonuclease</fullName>
    </submittedName>
</protein>
<evidence type="ECO:0000256" key="1">
    <source>
        <dbReference type="SAM" id="MobiDB-lite"/>
    </source>
</evidence>
<dbReference type="GO" id="GO:0004519">
    <property type="term" value="F:endonuclease activity"/>
    <property type="evidence" value="ECO:0007669"/>
    <property type="project" value="UniProtKB-KW"/>
</dbReference>
<keyword evidence="4" id="KW-0255">Endonuclease</keyword>
<dbReference type="InterPro" id="IPR001650">
    <property type="entry name" value="Helicase_C-like"/>
</dbReference>
<evidence type="ECO:0000313" key="5">
    <source>
        <dbReference type="Proteomes" id="UP001596409"/>
    </source>
</evidence>
<dbReference type="SUPFAM" id="SSF52540">
    <property type="entry name" value="P-loop containing nucleoside triphosphate hydrolases"/>
    <property type="match status" value="1"/>
</dbReference>
<dbReference type="InterPro" id="IPR003615">
    <property type="entry name" value="HNH_nuc"/>
</dbReference>
<dbReference type="CDD" id="cd00085">
    <property type="entry name" value="HNHc"/>
    <property type="match status" value="1"/>
</dbReference>
<dbReference type="RefSeq" id="WP_189880876.1">
    <property type="nucleotide sequence ID" value="NZ_BMWA01000057.1"/>
</dbReference>
<dbReference type="PROSITE" id="PS51192">
    <property type="entry name" value="HELICASE_ATP_BIND_1"/>
    <property type="match status" value="1"/>
</dbReference>
<dbReference type="InterPro" id="IPR006935">
    <property type="entry name" value="Helicase/UvrB_N"/>
</dbReference>
<feature type="domain" description="Helicase ATP-binding" evidence="2">
    <location>
        <begin position="92"/>
        <end position="282"/>
    </location>
</feature>